<dbReference type="Gene3D" id="3.30.70.100">
    <property type="match status" value="1"/>
</dbReference>
<dbReference type="FunFam" id="3.30.70.100:FF:000001">
    <property type="entry name" value="ATPase copper transporting beta"/>
    <property type="match status" value="1"/>
</dbReference>
<dbReference type="EMBL" id="GDKF01002958">
    <property type="protein sequence ID" value="JAT75664.1"/>
    <property type="molecule type" value="Transcribed_RNA"/>
</dbReference>
<dbReference type="InterPro" id="IPR006121">
    <property type="entry name" value="HMA_dom"/>
</dbReference>
<dbReference type="PROSITE" id="PS50846">
    <property type="entry name" value="HMA_2"/>
    <property type="match status" value="1"/>
</dbReference>
<dbReference type="CDD" id="cd00371">
    <property type="entry name" value="HMA"/>
    <property type="match status" value="1"/>
</dbReference>
<accession>A0A1D2A912</accession>
<dbReference type="AlphaFoldDB" id="A0A1D2A912"/>
<proteinExistence type="predicted"/>
<reference evidence="3" key="1">
    <citation type="submission" date="2015-08" db="EMBL/GenBank/DDBJ databases">
        <authorList>
            <person name="Babu N.S."/>
            <person name="Beckwith C.J."/>
            <person name="Beseler K.G."/>
            <person name="Brison A."/>
            <person name="Carone J.V."/>
            <person name="Caskin T.P."/>
            <person name="Diamond M."/>
            <person name="Durham M.E."/>
            <person name="Foxe J.M."/>
            <person name="Go M."/>
            <person name="Henderson B.A."/>
            <person name="Jones I.B."/>
            <person name="McGettigan J.A."/>
            <person name="Micheletti S.J."/>
            <person name="Nasrallah M.E."/>
            <person name="Ortiz D."/>
            <person name="Piller C.R."/>
            <person name="Privatt S.R."/>
            <person name="Schneider S.L."/>
            <person name="Sharp S."/>
            <person name="Smith T.C."/>
            <person name="Stanton J.D."/>
            <person name="Ullery H.E."/>
            <person name="Wilson R.J."/>
            <person name="Serrano M.G."/>
            <person name="Buck G."/>
            <person name="Lee V."/>
            <person name="Wang Y."/>
            <person name="Carvalho R."/>
            <person name="Voegtly L."/>
            <person name="Shi R."/>
            <person name="Duckworth R."/>
            <person name="Johnson A."/>
            <person name="Loviza R."/>
            <person name="Walstead R."/>
            <person name="Shah Z."/>
            <person name="Kiflezghi M."/>
            <person name="Wade K."/>
            <person name="Ball S.L."/>
            <person name="Bradley K.W."/>
            <person name="Asai D.J."/>
            <person name="Bowman C.A."/>
            <person name="Russell D.A."/>
            <person name="Pope W.H."/>
            <person name="Jacobs-Sera D."/>
            <person name="Hendrix R.W."/>
            <person name="Hatfull G.F."/>
        </authorList>
    </citation>
    <scope>NUCLEOTIDE SEQUENCE</scope>
</reference>
<protein>
    <recommendedName>
        <fullName evidence="2">HMA domain-containing protein</fullName>
    </recommendedName>
</protein>
<evidence type="ECO:0000259" key="2">
    <source>
        <dbReference type="PROSITE" id="PS50846"/>
    </source>
</evidence>
<organism evidence="3">
    <name type="scientific">Auxenochlorella protothecoides</name>
    <name type="common">Green microalga</name>
    <name type="synonym">Chlorella protothecoides</name>
    <dbReference type="NCBI Taxonomy" id="3075"/>
    <lineage>
        <taxon>Eukaryota</taxon>
        <taxon>Viridiplantae</taxon>
        <taxon>Chlorophyta</taxon>
        <taxon>core chlorophytes</taxon>
        <taxon>Trebouxiophyceae</taxon>
        <taxon>Chlorellales</taxon>
        <taxon>Chlorellaceae</taxon>
        <taxon>Auxenochlorella</taxon>
    </lineage>
</organism>
<keyword evidence="1" id="KW-0479">Metal-binding</keyword>
<dbReference type="GO" id="GO:0046872">
    <property type="term" value="F:metal ion binding"/>
    <property type="evidence" value="ECO:0007669"/>
    <property type="project" value="UniProtKB-KW"/>
</dbReference>
<dbReference type="Pfam" id="PF00403">
    <property type="entry name" value="HMA"/>
    <property type="match status" value="1"/>
</dbReference>
<gene>
    <name evidence="3" type="ORF">g.4591</name>
</gene>
<feature type="domain" description="HMA" evidence="2">
    <location>
        <begin position="71"/>
        <end position="136"/>
    </location>
</feature>
<dbReference type="SUPFAM" id="SSF55008">
    <property type="entry name" value="HMA, heavy metal-associated domain"/>
    <property type="match status" value="1"/>
</dbReference>
<evidence type="ECO:0000313" key="3">
    <source>
        <dbReference type="EMBL" id="JAT75664.1"/>
    </source>
</evidence>
<sequence>MHMHACVCIPSHARGVPVGNMPTPSPARMANPTPRPHSSPCSVRYTVPRHASMIVHASGPKDAVTSDAPKKTVVLKVEGMVCDACSSRTENTLVQRSDVETASVNLEAGLAEVVVDSSTSEAELVEAVESLGFAVSVA</sequence>
<name>A0A1D2A912_AUXPR</name>
<evidence type="ECO:0000256" key="1">
    <source>
        <dbReference type="ARBA" id="ARBA00022723"/>
    </source>
</evidence>
<dbReference type="InterPro" id="IPR036163">
    <property type="entry name" value="HMA_dom_sf"/>
</dbReference>